<evidence type="ECO:0000313" key="2">
    <source>
        <dbReference type="Proteomes" id="UP000824156"/>
    </source>
</evidence>
<evidence type="ECO:0000313" key="1">
    <source>
        <dbReference type="EMBL" id="HIX54668.1"/>
    </source>
</evidence>
<gene>
    <name evidence="1" type="ORF">H9853_06555</name>
</gene>
<reference evidence="1" key="2">
    <citation type="submission" date="2021-04" db="EMBL/GenBank/DDBJ databases">
        <authorList>
            <person name="Gilroy R."/>
        </authorList>
    </citation>
    <scope>NUCLEOTIDE SEQUENCE</scope>
    <source>
        <strain evidence="1">1719</strain>
    </source>
</reference>
<protein>
    <submittedName>
        <fullName evidence="1">Uncharacterized protein</fullName>
    </submittedName>
</protein>
<organism evidence="1 2">
    <name type="scientific">Candidatus Sphingobacterium stercoripullorum</name>
    <dbReference type="NCBI Taxonomy" id="2838759"/>
    <lineage>
        <taxon>Bacteria</taxon>
        <taxon>Pseudomonadati</taxon>
        <taxon>Bacteroidota</taxon>
        <taxon>Sphingobacteriia</taxon>
        <taxon>Sphingobacteriales</taxon>
        <taxon>Sphingobacteriaceae</taxon>
        <taxon>Sphingobacterium</taxon>
    </lineage>
</organism>
<accession>A0A9D2AYL2</accession>
<dbReference type="AlphaFoldDB" id="A0A9D2AYL2"/>
<dbReference type="Proteomes" id="UP000824156">
    <property type="component" value="Unassembled WGS sequence"/>
</dbReference>
<comment type="caution">
    <text evidence="1">The sequence shown here is derived from an EMBL/GenBank/DDBJ whole genome shotgun (WGS) entry which is preliminary data.</text>
</comment>
<name>A0A9D2AYL2_9SPHI</name>
<sequence length="138" mass="16163">MIRNAPFRFSDFESIELSYGYPGEMYNIYDSKTSDYQYLNKNDELVQVKLKMRKDDLLYLHRKAMELGFWNVKDDMTTDSEEVQAEKNILRYKLTYNYTEKSKTVVLDADFPGNPKMVGAAKSTIDEVIKMIADVQSR</sequence>
<dbReference type="EMBL" id="DXEZ01000180">
    <property type="protein sequence ID" value="HIX54668.1"/>
    <property type="molecule type" value="Genomic_DNA"/>
</dbReference>
<proteinExistence type="predicted"/>
<reference evidence="1" key="1">
    <citation type="journal article" date="2021" name="PeerJ">
        <title>Extensive microbial diversity within the chicken gut microbiome revealed by metagenomics and culture.</title>
        <authorList>
            <person name="Gilroy R."/>
            <person name="Ravi A."/>
            <person name="Getino M."/>
            <person name="Pursley I."/>
            <person name="Horton D.L."/>
            <person name="Alikhan N.F."/>
            <person name="Baker D."/>
            <person name="Gharbi K."/>
            <person name="Hall N."/>
            <person name="Watson M."/>
            <person name="Adriaenssens E.M."/>
            <person name="Foster-Nyarko E."/>
            <person name="Jarju S."/>
            <person name="Secka A."/>
            <person name="Antonio M."/>
            <person name="Oren A."/>
            <person name="Chaudhuri R.R."/>
            <person name="La Ragione R."/>
            <person name="Hildebrand F."/>
            <person name="Pallen M.J."/>
        </authorList>
    </citation>
    <scope>NUCLEOTIDE SEQUENCE</scope>
    <source>
        <strain evidence="1">1719</strain>
    </source>
</reference>